<evidence type="ECO:0000256" key="1">
    <source>
        <dbReference type="SAM" id="SignalP"/>
    </source>
</evidence>
<sequence>MYKHPLSLILLCMVSMASFSCGSTLLFDNFSGEVVSNLPPHDIPGAPIGDTLTYDSAITPKLKVIQDGTSRALSFSDEATATRGMHKDWLSFVGVETDPDKPILVAWTAKLSRGTNDLLLFISDGYGNYISRLTLLKNGEIRAATDLVDYENYPKLIGRINFDKYHIFTVRLDPLTNTCNIGVVGVGVTSISDDDPRMPVNVTMESLSNLASEDRKLQVLPRPMLSLNWTSGPIRHQQ</sequence>
<feature type="signal peptide" evidence="1">
    <location>
        <begin position="1"/>
        <end position="20"/>
    </location>
</feature>
<feature type="chain" id="PRO_5047211723" description="Lipoprotein" evidence="1">
    <location>
        <begin position="21"/>
        <end position="238"/>
    </location>
</feature>
<accession>A0ABS3JR81</accession>
<evidence type="ECO:0000313" key="3">
    <source>
        <dbReference type="Proteomes" id="UP000664628"/>
    </source>
</evidence>
<dbReference type="Proteomes" id="UP000664628">
    <property type="component" value="Unassembled WGS sequence"/>
</dbReference>
<evidence type="ECO:0008006" key="4">
    <source>
        <dbReference type="Google" id="ProtNLM"/>
    </source>
</evidence>
<dbReference type="RefSeq" id="WP_207332449.1">
    <property type="nucleotide sequence ID" value="NZ_JAFMYW010000011.1"/>
</dbReference>
<organism evidence="2 3">
    <name type="scientific">Fibrella forsythiae</name>
    <dbReference type="NCBI Taxonomy" id="2817061"/>
    <lineage>
        <taxon>Bacteria</taxon>
        <taxon>Pseudomonadati</taxon>
        <taxon>Bacteroidota</taxon>
        <taxon>Cytophagia</taxon>
        <taxon>Cytophagales</taxon>
        <taxon>Spirosomataceae</taxon>
        <taxon>Fibrella</taxon>
    </lineage>
</organism>
<dbReference type="PROSITE" id="PS51257">
    <property type="entry name" value="PROKAR_LIPOPROTEIN"/>
    <property type="match status" value="1"/>
</dbReference>
<evidence type="ECO:0000313" key="2">
    <source>
        <dbReference type="EMBL" id="MBO0952507.1"/>
    </source>
</evidence>
<dbReference type="EMBL" id="JAFMYW010000011">
    <property type="protein sequence ID" value="MBO0952507.1"/>
    <property type="molecule type" value="Genomic_DNA"/>
</dbReference>
<gene>
    <name evidence="2" type="ORF">J2I46_28245</name>
</gene>
<comment type="caution">
    <text evidence="2">The sequence shown here is derived from an EMBL/GenBank/DDBJ whole genome shotgun (WGS) entry which is preliminary data.</text>
</comment>
<proteinExistence type="predicted"/>
<keyword evidence="1" id="KW-0732">Signal</keyword>
<reference evidence="2 3" key="1">
    <citation type="submission" date="2021-03" db="EMBL/GenBank/DDBJ databases">
        <title>Fibrella sp. HMF5405 genome sequencing and assembly.</title>
        <authorList>
            <person name="Kang H."/>
            <person name="Kim H."/>
            <person name="Bae S."/>
            <person name="Joh K."/>
        </authorList>
    </citation>
    <scope>NUCLEOTIDE SEQUENCE [LARGE SCALE GENOMIC DNA]</scope>
    <source>
        <strain evidence="2 3">HMF5405</strain>
    </source>
</reference>
<protein>
    <recommendedName>
        <fullName evidence="4">Lipoprotein</fullName>
    </recommendedName>
</protein>
<keyword evidence="3" id="KW-1185">Reference proteome</keyword>
<name>A0ABS3JR81_9BACT</name>